<dbReference type="Gene3D" id="3.40.30.10">
    <property type="entry name" value="Glutaredoxin"/>
    <property type="match status" value="1"/>
</dbReference>
<keyword evidence="4" id="KW-0676">Redox-active center</keyword>
<dbReference type="GO" id="GO:0030313">
    <property type="term" value="C:cell envelope"/>
    <property type="evidence" value="ECO:0007669"/>
    <property type="project" value="UniProtKB-SubCell"/>
</dbReference>
<keyword evidence="3" id="KW-1015">Disulfide bond</keyword>
<name>A0A9D2IBF0_9BACT</name>
<reference evidence="8" key="1">
    <citation type="journal article" date="2021" name="PeerJ">
        <title>Extensive microbial diversity within the chicken gut microbiome revealed by metagenomics and culture.</title>
        <authorList>
            <person name="Gilroy R."/>
            <person name="Ravi A."/>
            <person name="Getino M."/>
            <person name="Pursley I."/>
            <person name="Horton D.L."/>
            <person name="Alikhan N.F."/>
            <person name="Baker D."/>
            <person name="Gharbi K."/>
            <person name="Hall N."/>
            <person name="Watson M."/>
            <person name="Adriaenssens E.M."/>
            <person name="Foster-Nyarko E."/>
            <person name="Jarju S."/>
            <person name="Secka A."/>
            <person name="Antonio M."/>
            <person name="Oren A."/>
            <person name="Chaudhuri R.R."/>
            <person name="La Ragione R."/>
            <person name="Hildebrand F."/>
            <person name="Pallen M.J."/>
        </authorList>
    </citation>
    <scope>NUCLEOTIDE SEQUENCE</scope>
    <source>
        <strain evidence="8">CHK169-11906</strain>
    </source>
</reference>
<dbReference type="EMBL" id="DWYR01000004">
    <property type="protein sequence ID" value="HJA98135.1"/>
    <property type="molecule type" value="Genomic_DNA"/>
</dbReference>
<keyword evidence="2" id="KW-0201">Cytochrome c-type biogenesis</keyword>
<keyword evidence="6" id="KW-1133">Transmembrane helix</keyword>
<dbReference type="InterPro" id="IPR017937">
    <property type="entry name" value="Thioredoxin_CS"/>
</dbReference>
<comment type="subcellular location">
    <subcellularLocation>
        <location evidence="1">Cell envelope</location>
    </subcellularLocation>
</comment>
<dbReference type="PANTHER" id="PTHR42852">
    <property type="entry name" value="THIOL:DISULFIDE INTERCHANGE PROTEIN DSBE"/>
    <property type="match status" value="1"/>
</dbReference>
<dbReference type="PROSITE" id="PS00194">
    <property type="entry name" value="THIOREDOXIN_1"/>
    <property type="match status" value="1"/>
</dbReference>
<dbReference type="InterPro" id="IPR050553">
    <property type="entry name" value="Thioredoxin_ResA/DsbE_sf"/>
</dbReference>
<gene>
    <name evidence="8" type="ORF">H9779_00830</name>
</gene>
<evidence type="ECO:0000256" key="3">
    <source>
        <dbReference type="ARBA" id="ARBA00023157"/>
    </source>
</evidence>
<sequence length="207" mass="23493">MTATRKKANNKRLLILVLLLIVVIALMWFLPSPDATQPNNDPTATTEQTAEEETDENTTLVKVGDKAPDFRVEMFDGTTFTLASLEGKVVLLNFWATWCPPCRDELSRVQKDVIDRFVRPDGDFVFLPISRGEARETVAAFREKMGYTFPMGLDPEQQIYKLYASNYIPRNFLIGRDGKVIALTVGYDEEEFNQFLETIAAQLKSDN</sequence>
<dbReference type="GO" id="GO:0016209">
    <property type="term" value="F:antioxidant activity"/>
    <property type="evidence" value="ECO:0007669"/>
    <property type="project" value="InterPro"/>
</dbReference>
<dbReference type="PANTHER" id="PTHR42852:SF6">
    <property type="entry name" value="THIOL:DISULFIDE INTERCHANGE PROTEIN DSBE"/>
    <property type="match status" value="1"/>
</dbReference>
<evidence type="ECO:0000256" key="4">
    <source>
        <dbReference type="ARBA" id="ARBA00023284"/>
    </source>
</evidence>
<dbReference type="AlphaFoldDB" id="A0A9D2IBF0"/>
<evidence type="ECO:0000256" key="1">
    <source>
        <dbReference type="ARBA" id="ARBA00004196"/>
    </source>
</evidence>
<comment type="caution">
    <text evidence="8">The sequence shown here is derived from an EMBL/GenBank/DDBJ whole genome shotgun (WGS) entry which is preliminary data.</text>
</comment>
<evidence type="ECO:0000259" key="7">
    <source>
        <dbReference type="PROSITE" id="PS51352"/>
    </source>
</evidence>
<dbReference type="PROSITE" id="PS51352">
    <property type="entry name" value="THIOREDOXIN_2"/>
    <property type="match status" value="1"/>
</dbReference>
<protein>
    <submittedName>
        <fullName evidence="8">TlpA family protein disulfide reductase</fullName>
    </submittedName>
</protein>
<feature type="domain" description="Thioredoxin" evidence="7">
    <location>
        <begin position="61"/>
        <end position="201"/>
    </location>
</feature>
<dbReference type="Proteomes" id="UP000824259">
    <property type="component" value="Unassembled WGS sequence"/>
</dbReference>
<dbReference type="InterPro" id="IPR013766">
    <property type="entry name" value="Thioredoxin_domain"/>
</dbReference>
<dbReference type="InterPro" id="IPR036249">
    <property type="entry name" value="Thioredoxin-like_sf"/>
</dbReference>
<feature type="region of interest" description="Disordered" evidence="5">
    <location>
        <begin position="35"/>
        <end position="57"/>
    </location>
</feature>
<dbReference type="SUPFAM" id="SSF52833">
    <property type="entry name" value="Thioredoxin-like"/>
    <property type="match status" value="1"/>
</dbReference>
<dbReference type="InterPro" id="IPR000866">
    <property type="entry name" value="AhpC/TSA"/>
</dbReference>
<evidence type="ECO:0000256" key="5">
    <source>
        <dbReference type="SAM" id="MobiDB-lite"/>
    </source>
</evidence>
<dbReference type="CDD" id="cd02966">
    <property type="entry name" value="TlpA_like_family"/>
    <property type="match status" value="1"/>
</dbReference>
<reference evidence="8" key="2">
    <citation type="submission" date="2021-04" db="EMBL/GenBank/DDBJ databases">
        <authorList>
            <person name="Gilroy R."/>
        </authorList>
    </citation>
    <scope>NUCLEOTIDE SEQUENCE</scope>
    <source>
        <strain evidence="8">CHK169-11906</strain>
    </source>
</reference>
<keyword evidence="6" id="KW-0472">Membrane</keyword>
<proteinExistence type="predicted"/>
<dbReference type="Pfam" id="PF00578">
    <property type="entry name" value="AhpC-TSA"/>
    <property type="match status" value="1"/>
</dbReference>
<evidence type="ECO:0000256" key="6">
    <source>
        <dbReference type="SAM" id="Phobius"/>
    </source>
</evidence>
<keyword evidence="6" id="KW-0812">Transmembrane</keyword>
<feature type="transmembrane region" description="Helical" evidence="6">
    <location>
        <begin position="12"/>
        <end position="30"/>
    </location>
</feature>
<accession>A0A9D2IBF0</accession>
<evidence type="ECO:0000313" key="8">
    <source>
        <dbReference type="EMBL" id="HJA98135.1"/>
    </source>
</evidence>
<evidence type="ECO:0000256" key="2">
    <source>
        <dbReference type="ARBA" id="ARBA00022748"/>
    </source>
</evidence>
<evidence type="ECO:0000313" key="9">
    <source>
        <dbReference type="Proteomes" id="UP000824259"/>
    </source>
</evidence>
<dbReference type="GO" id="GO:0017004">
    <property type="term" value="P:cytochrome complex assembly"/>
    <property type="evidence" value="ECO:0007669"/>
    <property type="project" value="UniProtKB-KW"/>
</dbReference>
<dbReference type="GO" id="GO:0016491">
    <property type="term" value="F:oxidoreductase activity"/>
    <property type="evidence" value="ECO:0007669"/>
    <property type="project" value="InterPro"/>
</dbReference>
<organism evidence="8 9">
    <name type="scientific">Candidatus Alistipes avicola</name>
    <dbReference type="NCBI Taxonomy" id="2838432"/>
    <lineage>
        <taxon>Bacteria</taxon>
        <taxon>Pseudomonadati</taxon>
        <taxon>Bacteroidota</taxon>
        <taxon>Bacteroidia</taxon>
        <taxon>Bacteroidales</taxon>
        <taxon>Rikenellaceae</taxon>
        <taxon>Alistipes</taxon>
    </lineage>
</organism>